<accession>A0ABQ7K404</accession>
<dbReference type="EMBL" id="JAAAIM010000311">
    <property type="protein sequence ID" value="KAG0290090.1"/>
    <property type="molecule type" value="Genomic_DNA"/>
</dbReference>
<feature type="domain" description="CASTOR ACT" evidence="1">
    <location>
        <begin position="72"/>
        <end position="130"/>
    </location>
</feature>
<keyword evidence="3" id="KW-1185">Reference proteome</keyword>
<dbReference type="InterPro" id="IPR045865">
    <property type="entry name" value="ACT-like_dom_sf"/>
</dbReference>
<dbReference type="SUPFAM" id="SSF55021">
    <property type="entry name" value="ACT-like"/>
    <property type="match status" value="1"/>
</dbReference>
<gene>
    <name evidence="2" type="ORF">BGZ96_006445</name>
</gene>
<dbReference type="InterPro" id="IPR027795">
    <property type="entry name" value="CASTOR_ACT_dom"/>
</dbReference>
<reference evidence="2 3" key="1">
    <citation type="journal article" date="2020" name="Fungal Divers.">
        <title>Resolving the Mortierellaceae phylogeny through synthesis of multi-gene phylogenetics and phylogenomics.</title>
        <authorList>
            <person name="Vandepol N."/>
            <person name="Liber J."/>
            <person name="Desiro A."/>
            <person name="Na H."/>
            <person name="Kennedy M."/>
            <person name="Barry K."/>
            <person name="Grigoriev I.V."/>
            <person name="Miller A.N."/>
            <person name="O'Donnell K."/>
            <person name="Stajich J.E."/>
            <person name="Bonito G."/>
        </authorList>
    </citation>
    <scope>NUCLEOTIDE SEQUENCE [LARGE SCALE GENOMIC DNA]</scope>
    <source>
        <strain evidence="2 3">AD045</strain>
    </source>
</reference>
<dbReference type="InterPro" id="IPR051719">
    <property type="entry name" value="CASTOR_mTORC1"/>
</dbReference>
<evidence type="ECO:0000313" key="2">
    <source>
        <dbReference type="EMBL" id="KAG0290090.1"/>
    </source>
</evidence>
<evidence type="ECO:0000313" key="3">
    <source>
        <dbReference type="Proteomes" id="UP001194696"/>
    </source>
</evidence>
<dbReference type="Gene3D" id="3.30.2130.10">
    <property type="entry name" value="VC0802-like"/>
    <property type="match status" value="1"/>
</dbReference>
<proteinExistence type="predicted"/>
<name>A0ABQ7K404_9FUNG</name>
<dbReference type="PANTHER" id="PTHR31131">
    <property type="entry name" value="CHROMOSOME 1, WHOLE GENOME SHOTGUN SEQUENCE"/>
    <property type="match status" value="1"/>
</dbReference>
<comment type="caution">
    <text evidence="2">The sequence shown here is derived from an EMBL/GenBank/DDBJ whole genome shotgun (WGS) entry which is preliminary data.</text>
</comment>
<evidence type="ECO:0000259" key="1">
    <source>
        <dbReference type="Pfam" id="PF13840"/>
    </source>
</evidence>
<organism evidence="2 3">
    <name type="scientific">Linnemannia gamsii</name>
    <dbReference type="NCBI Taxonomy" id="64522"/>
    <lineage>
        <taxon>Eukaryota</taxon>
        <taxon>Fungi</taxon>
        <taxon>Fungi incertae sedis</taxon>
        <taxon>Mucoromycota</taxon>
        <taxon>Mortierellomycotina</taxon>
        <taxon>Mortierellomycetes</taxon>
        <taxon>Mortierellales</taxon>
        <taxon>Mortierellaceae</taxon>
        <taxon>Linnemannia</taxon>
    </lineage>
</organism>
<dbReference type="Proteomes" id="UP001194696">
    <property type="component" value="Unassembled WGS sequence"/>
</dbReference>
<protein>
    <recommendedName>
        <fullName evidence="1">CASTOR ACT domain-containing protein</fullName>
    </recommendedName>
</protein>
<dbReference type="PANTHER" id="PTHR31131:SF6">
    <property type="entry name" value="CASTOR ACT DOMAIN-CONTAINING PROTEIN"/>
    <property type="match status" value="1"/>
</dbReference>
<dbReference type="Pfam" id="PF13840">
    <property type="entry name" value="ACT_7"/>
    <property type="match status" value="1"/>
</dbReference>
<sequence length="141" mass="15654">MTLKLNLELDPLPYTIHRLPPTTPASIYLPLLDNQAWYSITKTAEEISLVISHSYPSTSNLLPNTPEEHKVSPSWRCFKVAGPLDFSLVGIMANLSNALAEHQISVFVVSTYDTDYVLVKEDKAQEAKKVFEGIGHSVSVL</sequence>